<dbReference type="EMBL" id="MFJY01000020">
    <property type="protein sequence ID" value="OGG28228.1"/>
    <property type="molecule type" value="Genomic_DNA"/>
</dbReference>
<evidence type="ECO:0000256" key="1">
    <source>
        <dbReference type="ARBA" id="ARBA00001286"/>
    </source>
</evidence>
<evidence type="ECO:0000313" key="9">
    <source>
        <dbReference type="Proteomes" id="UP000178305"/>
    </source>
</evidence>
<evidence type="ECO:0000256" key="6">
    <source>
        <dbReference type="ARBA" id="ARBA00049348"/>
    </source>
</evidence>
<sequence length="84" mass="9302">MTPLQNHTYQLLRQVPPGRVTTYKALADALGTKAYRAIGQFMRTNPYAFEACPEPRRRVPCHRVVASDGTIGGFMEKTTGATAF</sequence>
<dbReference type="Pfam" id="PF01035">
    <property type="entry name" value="DNA_binding_1"/>
    <property type="match status" value="1"/>
</dbReference>
<keyword evidence="2" id="KW-0489">Methyltransferase</keyword>
<reference evidence="8 9" key="1">
    <citation type="journal article" date="2016" name="Nat. Commun.">
        <title>Thousands of microbial genomes shed light on interconnected biogeochemical processes in an aquifer system.</title>
        <authorList>
            <person name="Anantharaman K."/>
            <person name="Brown C.T."/>
            <person name="Hug L.A."/>
            <person name="Sharon I."/>
            <person name="Castelle C.J."/>
            <person name="Probst A.J."/>
            <person name="Thomas B.C."/>
            <person name="Singh A."/>
            <person name="Wilkins M.J."/>
            <person name="Karaoz U."/>
            <person name="Brodie E.L."/>
            <person name="Williams K.H."/>
            <person name="Hubbard S.S."/>
            <person name="Banfield J.F."/>
        </authorList>
    </citation>
    <scope>NUCLEOTIDE SEQUENCE [LARGE SCALE GENOMIC DNA]</scope>
</reference>
<keyword evidence="4" id="KW-0227">DNA damage</keyword>
<dbReference type="PANTHER" id="PTHR10815">
    <property type="entry name" value="METHYLATED-DNA--PROTEIN-CYSTEINE METHYLTRANSFERASE"/>
    <property type="match status" value="1"/>
</dbReference>
<dbReference type="Proteomes" id="UP000178305">
    <property type="component" value="Unassembled WGS sequence"/>
</dbReference>
<dbReference type="InterPro" id="IPR001497">
    <property type="entry name" value="MethylDNA_cys_MeTrfase_AS"/>
</dbReference>
<dbReference type="PROSITE" id="PS00374">
    <property type="entry name" value="MGMT"/>
    <property type="match status" value="1"/>
</dbReference>
<evidence type="ECO:0000256" key="4">
    <source>
        <dbReference type="ARBA" id="ARBA00022763"/>
    </source>
</evidence>
<dbReference type="PANTHER" id="PTHR10815:SF13">
    <property type="entry name" value="METHYLATED-DNA--PROTEIN-CYSTEINE METHYLTRANSFERASE"/>
    <property type="match status" value="1"/>
</dbReference>
<dbReference type="SUPFAM" id="SSF46767">
    <property type="entry name" value="Methylated DNA-protein cysteine methyltransferase, C-terminal domain"/>
    <property type="match status" value="1"/>
</dbReference>
<comment type="catalytic activity">
    <reaction evidence="6">
        <text>a 6-O-methyl-2'-deoxyguanosine in DNA + L-cysteinyl-[protein] = S-methyl-L-cysteinyl-[protein] + a 2'-deoxyguanosine in DNA</text>
        <dbReference type="Rhea" id="RHEA:24000"/>
        <dbReference type="Rhea" id="RHEA-COMP:10131"/>
        <dbReference type="Rhea" id="RHEA-COMP:10132"/>
        <dbReference type="Rhea" id="RHEA-COMP:11367"/>
        <dbReference type="Rhea" id="RHEA-COMP:11368"/>
        <dbReference type="ChEBI" id="CHEBI:29950"/>
        <dbReference type="ChEBI" id="CHEBI:82612"/>
        <dbReference type="ChEBI" id="CHEBI:85445"/>
        <dbReference type="ChEBI" id="CHEBI:85448"/>
        <dbReference type="EC" id="2.1.1.63"/>
    </reaction>
</comment>
<dbReference type="AlphaFoldDB" id="A0A1F6AUB5"/>
<evidence type="ECO:0000259" key="7">
    <source>
        <dbReference type="Pfam" id="PF01035"/>
    </source>
</evidence>
<proteinExistence type="predicted"/>
<dbReference type="NCBIfam" id="TIGR00589">
    <property type="entry name" value="ogt"/>
    <property type="match status" value="1"/>
</dbReference>
<dbReference type="InterPro" id="IPR014048">
    <property type="entry name" value="MethylDNA_cys_MeTrfase_DNA-bd"/>
</dbReference>
<keyword evidence="5" id="KW-0234">DNA repair</keyword>
<evidence type="ECO:0000313" key="8">
    <source>
        <dbReference type="EMBL" id="OGG28228.1"/>
    </source>
</evidence>
<organism evidence="8 9">
    <name type="scientific">Candidatus Gottesmanbacteria bacterium RIFCSPLOWO2_01_FULL_48_11</name>
    <dbReference type="NCBI Taxonomy" id="1798395"/>
    <lineage>
        <taxon>Bacteria</taxon>
        <taxon>Candidatus Gottesmaniibacteriota</taxon>
    </lineage>
</organism>
<gene>
    <name evidence="8" type="ORF">A3A64_00620</name>
</gene>
<accession>A0A1F6AUB5</accession>
<protein>
    <recommendedName>
        <fullName evidence="7">Methylated-DNA-[protein]-cysteine S-methyltransferase DNA binding domain-containing protein</fullName>
    </recommendedName>
</protein>
<evidence type="ECO:0000256" key="5">
    <source>
        <dbReference type="ARBA" id="ARBA00023204"/>
    </source>
</evidence>
<dbReference type="GO" id="GO:0032259">
    <property type="term" value="P:methylation"/>
    <property type="evidence" value="ECO:0007669"/>
    <property type="project" value="UniProtKB-KW"/>
</dbReference>
<dbReference type="InterPro" id="IPR036388">
    <property type="entry name" value="WH-like_DNA-bd_sf"/>
</dbReference>
<feature type="domain" description="Methylated-DNA-[protein]-cysteine S-methyltransferase DNA binding" evidence="7">
    <location>
        <begin position="4"/>
        <end position="77"/>
    </location>
</feature>
<dbReference type="CDD" id="cd06445">
    <property type="entry name" value="ATase"/>
    <property type="match status" value="1"/>
</dbReference>
<dbReference type="Gene3D" id="1.10.10.10">
    <property type="entry name" value="Winged helix-like DNA-binding domain superfamily/Winged helix DNA-binding domain"/>
    <property type="match status" value="1"/>
</dbReference>
<dbReference type="InterPro" id="IPR036217">
    <property type="entry name" value="MethylDNA_cys_MeTrfase_DNAb"/>
</dbReference>
<comment type="caution">
    <text evidence="8">The sequence shown here is derived from an EMBL/GenBank/DDBJ whole genome shotgun (WGS) entry which is preliminary data.</text>
</comment>
<evidence type="ECO:0000256" key="2">
    <source>
        <dbReference type="ARBA" id="ARBA00022603"/>
    </source>
</evidence>
<name>A0A1F6AUB5_9BACT</name>
<keyword evidence="3" id="KW-0808">Transferase</keyword>
<dbReference type="GO" id="GO:0003908">
    <property type="term" value="F:methylated-DNA-[protein]-cysteine S-methyltransferase activity"/>
    <property type="evidence" value="ECO:0007669"/>
    <property type="project" value="UniProtKB-EC"/>
</dbReference>
<evidence type="ECO:0000256" key="3">
    <source>
        <dbReference type="ARBA" id="ARBA00022679"/>
    </source>
</evidence>
<dbReference type="GO" id="GO:0006281">
    <property type="term" value="P:DNA repair"/>
    <property type="evidence" value="ECO:0007669"/>
    <property type="project" value="UniProtKB-KW"/>
</dbReference>
<comment type="catalytic activity">
    <reaction evidence="1">
        <text>a 4-O-methyl-thymidine in DNA + L-cysteinyl-[protein] = a thymidine in DNA + S-methyl-L-cysteinyl-[protein]</text>
        <dbReference type="Rhea" id="RHEA:53428"/>
        <dbReference type="Rhea" id="RHEA-COMP:10131"/>
        <dbReference type="Rhea" id="RHEA-COMP:10132"/>
        <dbReference type="Rhea" id="RHEA-COMP:13555"/>
        <dbReference type="Rhea" id="RHEA-COMP:13556"/>
        <dbReference type="ChEBI" id="CHEBI:29950"/>
        <dbReference type="ChEBI" id="CHEBI:82612"/>
        <dbReference type="ChEBI" id="CHEBI:137386"/>
        <dbReference type="ChEBI" id="CHEBI:137387"/>
        <dbReference type="EC" id="2.1.1.63"/>
    </reaction>
</comment>